<keyword evidence="5" id="KW-1185">Reference proteome</keyword>
<dbReference type="EMBL" id="JALJXV010000003">
    <property type="protein sequence ID" value="MCP1674465.1"/>
    <property type="molecule type" value="Genomic_DNA"/>
</dbReference>
<feature type="domain" description="Large polyvalent protein associated" evidence="2">
    <location>
        <begin position="137"/>
        <end position="223"/>
    </location>
</feature>
<evidence type="ECO:0000259" key="2">
    <source>
        <dbReference type="Pfam" id="PF18847"/>
    </source>
</evidence>
<reference evidence="4" key="1">
    <citation type="submission" date="2022-03" db="EMBL/GenBank/DDBJ databases">
        <title>Genomic Encyclopedia of Type Strains, Phase III (KMG-III): the genomes of soil and plant-associated and newly described type strains.</title>
        <authorList>
            <person name="Whitman W."/>
        </authorList>
    </citation>
    <scope>NUCLEOTIDE SEQUENCE</scope>
    <source>
        <strain evidence="4">ANL 6-2</strain>
    </source>
</reference>
<dbReference type="InterPro" id="IPR041311">
    <property type="entry name" value="LPD29"/>
</dbReference>
<evidence type="ECO:0000259" key="3">
    <source>
        <dbReference type="Pfam" id="PF18850"/>
    </source>
</evidence>
<proteinExistence type="predicted"/>
<gene>
    <name evidence="4" type="ORF">J2T57_001567</name>
</gene>
<organism evidence="4 5">
    <name type="scientific">Natronocella acetinitrilica</name>
    <dbReference type="NCBI Taxonomy" id="414046"/>
    <lineage>
        <taxon>Bacteria</taxon>
        <taxon>Pseudomonadati</taxon>
        <taxon>Pseudomonadota</taxon>
        <taxon>Gammaproteobacteria</taxon>
        <taxon>Chromatiales</taxon>
        <taxon>Ectothiorhodospiraceae</taxon>
        <taxon>Natronocella</taxon>
    </lineage>
</organism>
<dbReference type="AlphaFoldDB" id="A0AAE3KAL1"/>
<dbReference type="RefSeq" id="WP_253476468.1">
    <property type="nucleotide sequence ID" value="NZ_JALJXV010000003.1"/>
</dbReference>
<comment type="caution">
    <text evidence="4">The sequence shown here is derived from an EMBL/GenBank/DDBJ whole genome shotgun (WGS) entry which is preliminary data.</text>
</comment>
<accession>A0AAE3KAL1</accession>
<evidence type="ECO:0000256" key="1">
    <source>
        <dbReference type="SAM" id="MobiDB-lite"/>
    </source>
</evidence>
<dbReference type="Pfam" id="PF18847">
    <property type="entry name" value="LPD29"/>
    <property type="match status" value="1"/>
</dbReference>
<name>A0AAE3KAL1_9GAMM</name>
<feature type="domain" description="Large polyvalent protein associated" evidence="3">
    <location>
        <begin position="6"/>
        <end position="121"/>
    </location>
</feature>
<evidence type="ECO:0000313" key="4">
    <source>
        <dbReference type="EMBL" id="MCP1674465.1"/>
    </source>
</evidence>
<evidence type="ECO:0008006" key="6">
    <source>
        <dbReference type="Google" id="ProtNLM"/>
    </source>
</evidence>
<dbReference type="Pfam" id="PF18850">
    <property type="entry name" value="LPD30"/>
    <property type="match status" value="1"/>
</dbReference>
<dbReference type="Proteomes" id="UP001205843">
    <property type="component" value="Unassembled WGS sequence"/>
</dbReference>
<sequence length="309" mass="33088">MTDRREIALGQRVYCILHGGREGTVVSITGQQSPQSVRRIGGIGTMGGSAAFDIVWDGGARSNAIPESVMRGVQWDILDEVVSAEAVEAAKASAAAHEAEAAIEGARQRANFEAAVQALRADPELAHLEQGDDRHSGKLAAANLRKELRRQFPGVKFSVRKSDYGTIRVDWTDGPTHRQVREITDRHVSASFDGMQDLESPVRTPFNCVFGGAKYIFPQRSYSAELTERAIDAVFKTYAANLDGIARPSAEESVGGALRSVAVPGLGHETLGDLIVTARGQIDATPPARPARPGRVARRSGPKAEGPSL</sequence>
<evidence type="ECO:0000313" key="5">
    <source>
        <dbReference type="Proteomes" id="UP001205843"/>
    </source>
</evidence>
<dbReference type="InterPro" id="IPR040631">
    <property type="entry name" value="LPD30"/>
</dbReference>
<protein>
    <recommendedName>
        <fullName evidence="6">Large polyvalent protein associated domain-containing protein</fullName>
    </recommendedName>
</protein>
<feature type="region of interest" description="Disordered" evidence="1">
    <location>
        <begin position="279"/>
        <end position="309"/>
    </location>
</feature>